<name>Q0AZQ3_SYNWW</name>
<dbReference type="HOGENOM" id="CLU_198029_1_0_9"/>
<keyword evidence="2" id="KW-1185">Reference proteome</keyword>
<evidence type="ECO:0000313" key="1">
    <source>
        <dbReference type="EMBL" id="ABI67801.1"/>
    </source>
</evidence>
<dbReference type="RefSeq" id="WP_011639909.1">
    <property type="nucleotide sequence ID" value="NC_008346.1"/>
</dbReference>
<sequence length="58" mass="6529">MIIKCPVCGGLQVGRVGSDQYYCWNCFLEFNFRKGMLNLYEVAEDGTLVAMESSSQLI</sequence>
<dbReference type="AlphaFoldDB" id="Q0AZQ3"/>
<reference evidence="2" key="1">
    <citation type="journal article" date="2010" name="Environ. Microbiol.">
        <title>The genome of Syntrophomonas wolfei: new insights into syntrophic metabolism and biohydrogen production.</title>
        <authorList>
            <person name="Sieber J.R."/>
            <person name="Sims D.R."/>
            <person name="Han C."/>
            <person name="Kim E."/>
            <person name="Lykidis A."/>
            <person name="Lapidus A.L."/>
            <person name="McDonnald E."/>
            <person name="Rohlin L."/>
            <person name="Culley D.E."/>
            <person name="Gunsalus R."/>
            <person name="McInerney M.J."/>
        </authorList>
    </citation>
    <scope>NUCLEOTIDE SEQUENCE [LARGE SCALE GENOMIC DNA]</scope>
    <source>
        <strain evidence="2">DSM 2245B / Goettingen</strain>
    </source>
</reference>
<dbReference type="STRING" id="335541.Swol_0466"/>
<dbReference type="eggNOG" id="ENOG5032ZSJ">
    <property type="taxonomic scope" value="Bacteria"/>
</dbReference>
<protein>
    <submittedName>
        <fullName evidence="1">Uncharacterized protein</fullName>
    </submittedName>
</protein>
<accession>Q0AZQ3</accession>
<evidence type="ECO:0000313" key="2">
    <source>
        <dbReference type="Proteomes" id="UP000001968"/>
    </source>
</evidence>
<dbReference type="OrthoDB" id="1798711at2"/>
<gene>
    <name evidence="1" type="ordered locus">Swol_0466</name>
</gene>
<dbReference type="KEGG" id="swo:Swol_0466"/>
<dbReference type="Proteomes" id="UP000001968">
    <property type="component" value="Chromosome"/>
</dbReference>
<dbReference type="EMBL" id="CP000448">
    <property type="protein sequence ID" value="ABI67801.1"/>
    <property type="molecule type" value="Genomic_DNA"/>
</dbReference>
<proteinExistence type="predicted"/>
<organism evidence="1 2">
    <name type="scientific">Syntrophomonas wolfei subsp. wolfei (strain DSM 2245B / Goettingen)</name>
    <dbReference type="NCBI Taxonomy" id="335541"/>
    <lineage>
        <taxon>Bacteria</taxon>
        <taxon>Bacillati</taxon>
        <taxon>Bacillota</taxon>
        <taxon>Clostridia</taxon>
        <taxon>Eubacteriales</taxon>
        <taxon>Syntrophomonadaceae</taxon>
        <taxon>Syntrophomonas</taxon>
    </lineage>
</organism>